<dbReference type="GO" id="GO:0031901">
    <property type="term" value="C:early endosome membrane"/>
    <property type="evidence" value="ECO:0007669"/>
    <property type="project" value="TreeGrafter"/>
</dbReference>
<protein>
    <recommendedName>
        <fullName evidence="2">PX domain-containing protein</fullName>
    </recommendedName>
</protein>
<dbReference type="EMBL" id="NIVC01000433">
    <property type="protein sequence ID" value="PAA83101.1"/>
    <property type="molecule type" value="Genomic_DNA"/>
</dbReference>
<evidence type="ECO:0000259" key="2">
    <source>
        <dbReference type="PROSITE" id="PS50195"/>
    </source>
</evidence>
<dbReference type="Gene3D" id="3.30.1520.10">
    <property type="entry name" value="Phox-like domain"/>
    <property type="match status" value="1"/>
</dbReference>
<dbReference type="GO" id="GO:0005829">
    <property type="term" value="C:cytosol"/>
    <property type="evidence" value="ECO:0007669"/>
    <property type="project" value="GOC"/>
</dbReference>
<dbReference type="SMART" id="SM00312">
    <property type="entry name" value="PX"/>
    <property type="match status" value="1"/>
</dbReference>
<dbReference type="SUPFAM" id="SSF64268">
    <property type="entry name" value="PX domain"/>
    <property type="match status" value="1"/>
</dbReference>
<accession>A0A267GAQ1</accession>
<keyword evidence="4" id="KW-1185">Reference proteome</keyword>
<evidence type="ECO:0000313" key="3">
    <source>
        <dbReference type="EMBL" id="PAA83101.1"/>
    </source>
</evidence>
<dbReference type="Proteomes" id="UP000215902">
    <property type="component" value="Unassembled WGS sequence"/>
</dbReference>
<sequence>MDESLFAGPSVQVRLLDESRGSRCSATGFIRFAAPLHPEGVVRRYSDFRRLHESLVQRRPHWLIPELPTRGRPELPTLPGASGLAMRQRRQRRLFLEEREAGLQDYLTALRRHPVLGQDAELEHFLMHCNGNEARVDAPIF</sequence>
<dbReference type="AlphaFoldDB" id="A0A267GAQ1"/>
<dbReference type="CDD" id="cd06093">
    <property type="entry name" value="PX_domain"/>
    <property type="match status" value="1"/>
</dbReference>
<dbReference type="InterPro" id="IPR028662">
    <property type="entry name" value="SNX8/Mvp1"/>
</dbReference>
<comment type="subcellular location">
    <subcellularLocation>
        <location evidence="1">Membrane</location>
        <topology evidence="1">Peripheral membrane protein</topology>
        <orientation evidence="1">Cytoplasmic side</orientation>
    </subcellularLocation>
</comment>
<comment type="caution">
    <text evidence="3">The sequence shown here is derived from an EMBL/GenBank/DDBJ whole genome shotgun (WGS) entry which is preliminary data.</text>
</comment>
<dbReference type="GO" id="GO:0035091">
    <property type="term" value="F:phosphatidylinositol binding"/>
    <property type="evidence" value="ECO:0007669"/>
    <property type="project" value="InterPro"/>
</dbReference>
<reference evidence="3 4" key="1">
    <citation type="submission" date="2017-06" db="EMBL/GenBank/DDBJ databases">
        <title>A platform for efficient transgenesis in Macrostomum lignano, a flatworm model organism for stem cell research.</title>
        <authorList>
            <person name="Berezikov E."/>
        </authorList>
    </citation>
    <scope>NUCLEOTIDE SEQUENCE [LARGE SCALE GENOMIC DNA]</scope>
    <source>
        <strain evidence="3">DV1</strain>
        <tissue evidence="3">Whole organism</tissue>
    </source>
</reference>
<proteinExistence type="predicted"/>
<name>A0A267GAQ1_9PLAT</name>
<evidence type="ECO:0000256" key="1">
    <source>
        <dbReference type="ARBA" id="ARBA00004287"/>
    </source>
</evidence>
<dbReference type="STRING" id="282301.A0A267GAQ1"/>
<dbReference type="PANTHER" id="PTHR46571">
    <property type="entry name" value="SORTING NEXIN-8"/>
    <property type="match status" value="1"/>
</dbReference>
<dbReference type="InterPro" id="IPR036871">
    <property type="entry name" value="PX_dom_sf"/>
</dbReference>
<dbReference type="InterPro" id="IPR001683">
    <property type="entry name" value="PX_dom"/>
</dbReference>
<gene>
    <name evidence="3" type="ORF">BOX15_Mlig008124g6</name>
</gene>
<dbReference type="GO" id="GO:0006886">
    <property type="term" value="P:intracellular protein transport"/>
    <property type="evidence" value="ECO:0007669"/>
    <property type="project" value="TreeGrafter"/>
</dbReference>
<dbReference type="GO" id="GO:0034498">
    <property type="term" value="P:early endosome to Golgi transport"/>
    <property type="evidence" value="ECO:0007669"/>
    <property type="project" value="TreeGrafter"/>
</dbReference>
<dbReference type="PROSITE" id="PS50195">
    <property type="entry name" value="PX"/>
    <property type="match status" value="1"/>
</dbReference>
<organism evidence="3 4">
    <name type="scientific">Macrostomum lignano</name>
    <dbReference type="NCBI Taxonomy" id="282301"/>
    <lineage>
        <taxon>Eukaryota</taxon>
        <taxon>Metazoa</taxon>
        <taxon>Spiralia</taxon>
        <taxon>Lophotrochozoa</taxon>
        <taxon>Platyhelminthes</taxon>
        <taxon>Rhabditophora</taxon>
        <taxon>Macrostomorpha</taxon>
        <taxon>Macrostomida</taxon>
        <taxon>Macrostomidae</taxon>
        <taxon>Macrostomum</taxon>
    </lineage>
</organism>
<dbReference type="Pfam" id="PF00787">
    <property type="entry name" value="PX"/>
    <property type="match status" value="1"/>
</dbReference>
<dbReference type="PANTHER" id="PTHR46571:SF1">
    <property type="entry name" value="SORTING NEXIN-8"/>
    <property type="match status" value="1"/>
</dbReference>
<dbReference type="OrthoDB" id="10064318at2759"/>
<feature type="domain" description="PX" evidence="2">
    <location>
        <begin position="1"/>
        <end position="133"/>
    </location>
</feature>
<evidence type="ECO:0000313" key="4">
    <source>
        <dbReference type="Proteomes" id="UP000215902"/>
    </source>
</evidence>